<dbReference type="WBParaSite" id="ES5_v2.g19298.t1">
    <property type="protein sequence ID" value="ES5_v2.g19298.t1"/>
    <property type="gene ID" value="ES5_v2.g19298"/>
</dbReference>
<sequence length="558" mass="65479">MEDKNYRKVKEDKYFCGYNSKGKHESLLVVYESNDQKLAREYEKISQQWRCIGCKAFKEKVTIKIQNGGEIYAPLQHSCTPRNLDTIIVEQKRYRNIALFGDGKTFSTHSTVYENSQRFEKFGEDEYEFGVNGVRRPDSCIIVQHKTDKNLVYHYYTENKKWYCCKCYATSKDRKYGIFINNFLYLPKYHICTPIPREESMQEQAALLSDDSKADVLFIKYEKYLQIINECDYTYGVTPRFKKLNQQKLLIVCDSKYRNDVREYFYKIPSVWQCISCCLKKKYDTFAILKNGKISYNQRSRTIDMIHQQVWEPNITNVSHIVSNPGVQRRFPRSRTSTAPIPSVSTKLSVSAARKRGRPRKNPLPRSNSTSSLSDSSHSSLMELRYNFFKNQSLELWPTSDNENGTSKNDNSQDIIKEKEPLALLENYVELYEEDYRNATQTTFNTTVDFNASDSEIHQKEVIDYHLFKPLTNSIHKSILEKLAIPLDETDVSFLEVKIDSIKPNSVPAEIMEISTQKDSFFRSLSCFFTGKEKNWEDVKWGIRKYFFDNYKTFGEQF</sequence>
<organism evidence="1 2">
    <name type="scientific">Panagrolaimus sp. ES5</name>
    <dbReference type="NCBI Taxonomy" id="591445"/>
    <lineage>
        <taxon>Eukaryota</taxon>
        <taxon>Metazoa</taxon>
        <taxon>Ecdysozoa</taxon>
        <taxon>Nematoda</taxon>
        <taxon>Chromadorea</taxon>
        <taxon>Rhabditida</taxon>
        <taxon>Tylenchina</taxon>
        <taxon>Panagrolaimomorpha</taxon>
        <taxon>Panagrolaimoidea</taxon>
        <taxon>Panagrolaimidae</taxon>
        <taxon>Panagrolaimus</taxon>
    </lineage>
</organism>
<dbReference type="Proteomes" id="UP000887579">
    <property type="component" value="Unplaced"/>
</dbReference>
<evidence type="ECO:0000313" key="1">
    <source>
        <dbReference type="Proteomes" id="UP000887579"/>
    </source>
</evidence>
<protein>
    <submittedName>
        <fullName evidence="2">Uncharacterized protein</fullName>
    </submittedName>
</protein>
<accession>A0AC34FPR0</accession>
<proteinExistence type="predicted"/>
<reference evidence="2" key="1">
    <citation type="submission" date="2022-11" db="UniProtKB">
        <authorList>
            <consortium name="WormBaseParasite"/>
        </authorList>
    </citation>
    <scope>IDENTIFICATION</scope>
</reference>
<name>A0AC34FPR0_9BILA</name>
<evidence type="ECO:0000313" key="2">
    <source>
        <dbReference type="WBParaSite" id="ES5_v2.g19298.t1"/>
    </source>
</evidence>